<dbReference type="GO" id="GO:0005524">
    <property type="term" value="F:ATP binding"/>
    <property type="evidence" value="ECO:0007669"/>
    <property type="project" value="UniProtKB-KW"/>
</dbReference>
<dbReference type="Proteomes" id="UP000236220">
    <property type="component" value="Unassembled WGS sequence"/>
</dbReference>
<reference evidence="6 7" key="1">
    <citation type="submission" date="2017-08" db="EMBL/GenBank/DDBJ databases">
        <title>Lysobacter sylvestris genome.</title>
        <authorList>
            <person name="Zhang D.-C."/>
            <person name="Albuquerque L."/>
            <person name="Franca L."/>
            <person name="Froufe H.J.C."/>
            <person name="Barroso C."/>
            <person name="Egas C."/>
            <person name="Da Costa M."/>
            <person name="Margesin R."/>
        </authorList>
    </citation>
    <scope>NUCLEOTIDE SEQUENCE [LARGE SCALE GENOMIC DNA]</scope>
    <source>
        <strain evidence="6 7">AM20-91</strain>
    </source>
</reference>
<dbReference type="PANTHER" id="PTHR47690">
    <property type="entry name" value="GLUCOKINASE"/>
    <property type="match status" value="1"/>
</dbReference>
<keyword evidence="3 6" id="KW-0418">Kinase</keyword>
<dbReference type="RefSeq" id="WP_165782476.1">
    <property type="nucleotide sequence ID" value="NZ_NPZB01000002.1"/>
</dbReference>
<evidence type="ECO:0000313" key="7">
    <source>
        <dbReference type="Proteomes" id="UP000236220"/>
    </source>
</evidence>
<comment type="similarity">
    <text evidence="5">Belongs to the bacterial glucokinase family.</text>
</comment>
<dbReference type="NCBIfam" id="NF009073">
    <property type="entry name" value="PRK12408.1"/>
    <property type="match status" value="1"/>
</dbReference>
<dbReference type="InterPro" id="IPR050201">
    <property type="entry name" value="Bacterial_glucokinase"/>
</dbReference>
<dbReference type="GO" id="GO:0004340">
    <property type="term" value="F:glucokinase activity"/>
    <property type="evidence" value="ECO:0007669"/>
    <property type="project" value="InterPro"/>
</dbReference>
<organism evidence="6 7">
    <name type="scientific">Solilutibacter silvestris</name>
    <dbReference type="NCBI Taxonomy" id="1645665"/>
    <lineage>
        <taxon>Bacteria</taxon>
        <taxon>Pseudomonadati</taxon>
        <taxon>Pseudomonadota</taxon>
        <taxon>Gammaproteobacteria</taxon>
        <taxon>Lysobacterales</taxon>
        <taxon>Lysobacteraceae</taxon>
        <taxon>Solilutibacter</taxon>
    </lineage>
</organism>
<dbReference type="SUPFAM" id="SSF53067">
    <property type="entry name" value="Actin-like ATPase domain"/>
    <property type="match status" value="1"/>
</dbReference>
<dbReference type="AlphaFoldDB" id="A0A2K1PZ20"/>
<keyword evidence="4" id="KW-0067">ATP-binding</keyword>
<dbReference type="Gene3D" id="3.30.420.40">
    <property type="match status" value="1"/>
</dbReference>
<accession>A0A2K1PZ20</accession>
<keyword evidence="1" id="KW-0808">Transferase</keyword>
<evidence type="ECO:0000256" key="4">
    <source>
        <dbReference type="ARBA" id="ARBA00022840"/>
    </source>
</evidence>
<evidence type="ECO:0000256" key="5">
    <source>
        <dbReference type="RuleBase" id="RU004046"/>
    </source>
</evidence>
<dbReference type="GO" id="GO:0005536">
    <property type="term" value="F:D-glucose binding"/>
    <property type="evidence" value="ECO:0007669"/>
    <property type="project" value="InterPro"/>
</dbReference>
<gene>
    <name evidence="6" type="ORF">Lysil_2209</name>
</gene>
<protein>
    <submittedName>
        <fullName evidence="6">Glucokinase</fullName>
    </submittedName>
</protein>
<evidence type="ECO:0000313" key="6">
    <source>
        <dbReference type="EMBL" id="PNS08033.1"/>
    </source>
</evidence>
<dbReference type="Gene3D" id="3.40.367.20">
    <property type="match status" value="1"/>
</dbReference>
<dbReference type="CDD" id="cd24008">
    <property type="entry name" value="ASKHA_NBD_GLK"/>
    <property type="match status" value="1"/>
</dbReference>
<sequence>MTRTDNVEFLAADIGGTHARVARVACRDGRIVVLEQHVAQVSGTRSLAALLEHRRSSITHAAIAVAGVVNDDGDVLSEKLPWPISASRVANEAGLAHVGLVNDFEAVAHAIPHLREASLTHVCGPVGVAGKTALALGPGTGMGSALRLDDGRVIPSEAGHAALAVGTPRECDLLRWLLQQRSHVDNDRVLSGPGLLEAYRGLCSIDAVTPLHASPADVVTAASTRSDRHALEAVELFCAMLGSFAGDLVVTFNADAVYLAGGVAAHVKPFLLDGGFAKRFVDKGVLHPMMERVPVCLVEEPHLGVIGAAAWYLERHDLFSFP</sequence>
<dbReference type="InterPro" id="IPR043129">
    <property type="entry name" value="ATPase_NBD"/>
</dbReference>
<name>A0A2K1PZ20_9GAMM</name>
<dbReference type="PANTHER" id="PTHR47690:SF1">
    <property type="entry name" value="GLUCOKINASE"/>
    <property type="match status" value="1"/>
</dbReference>
<evidence type="ECO:0000256" key="2">
    <source>
        <dbReference type="ARBA" id="ARBA00022741"/>
    </source>
</evidence>
<proteinExistence type="inferred from homology"/>
<keyword evidence="7" id="KW-1185">Reference proteome</keyword>
<dbReference type="Pfam" id="PF02685">
    <property type="entry name" value="Glucokinase"/>
    <property type="match status" value="1"/>
</dbReference>
<evidence type="ECO:0000256" key="3">
    <source>
        <dbReference type="ARBA" id="ARBA00022777"/>
    </source>
</evidence>
<dbReference type="GO" id="GO:0006096">
    <property type="term" value="P:glycolytic process"/>
    <property type="evidence" value="ECO:0007669"/>
    <property type="project" value="InterPro"/>
</dbReference>
<evidence type="ECO:0000256" key="1">
    <source>
        <dbReference type="ARBA" id="ARBA00022679"/>
    </source>
</evidence>
<keyword evidence="2" id="KW-0547">Nucleotide-binding</keyword>
<dbReference type="InterPro" id="IPR003836">
    <property type="entry name" value="Glucokinase"/>
</dbReference>
<comment type="caution">
    <text evidence="6">The sequence shown here is derived from an EMBL/GenBank/DDBJ whole genome shotgun (WGS) entry which is preliminary data.</text>
</comment>
<dbReference type="EMBL" id="NPZB01000002">
    <property type="protein sequence ID" value="PNS08033.1"/>
    <property type="molecule type" value="Genomic_DNA"/>
</dbReference>
<dbReference type="GO" id="GO:0005829">
    <property type="term" value="C:cytosol"/>
    <property type="evidence" value="ECO:0007669"/>
    <property type="project" value="TreeGrafter"/>
</dbReference>